<dbReference type="Gene3D" id="3.60.10.10">
    <property type="entry name" value="Endonuclease/exonuclease/phosphatase"/>
    <property type="match status" value="1"/>
</dbReference>
<sequence length="245" mass="27559">MAIATASEVNASILVISEPNKTAVKGRQDWVCDDNLDVALKVFDKNLTIKNQGIGAGFSYVTTKDATIYSCNTSGNKELVHFETMLEAIEELIKSHKGRTIITGDFNAKSAQWGMNYTDIRGHTIVDWMAANNLVIANEGITPTFQCNNYTSILDLTIVSENVNIQKWTVMDRESLSDHKYITFECVNNVQAKSIKTYNRGWRVDKLNKEKLKDELGKIDQKSESTSVKCFNELLTRICDRTMAK</sequence>
<dbReference type="PANTHER" id="PTHR33273">
    <property type="entry name" value="DOMAIN-CONTAINING PROTEIN, PUTATIVE-RELATED"/>
    <property type="match status" value="1"/>
</dbReference>
<dbReference type="InParanoid" id="A0A6J2X2D1"/>
<gene>
    <name evidence="3" type="primary">LOC115874129</name>
</gene>
<keyword evidence="2" id="KW-1185">Reference proteome</keyword>
<evidence type="ECO:0000313" key="2">
    <source>
        <dbReference type="Proteomes" id="UP000504635"/>
    </source>
</evidence>
<dbReference type="AlphaFoldDB" id="A0A6J2X2D1"/>
<dbReference type="KEGG" id="soy:115874129"/>
<dbReference type="GO" id="GO:0003824">
    <property type="term" value="F:catalytic activity"/>
    <property type="evidence" value="ECO:0007669"/>
    <property type="project" value="InterPro"/>
</dbReference>
<accession>A0A6J2X2D1</accession>
<dbReference type="InterPro" id="IPR036691">
    <property type="entry name" value="Endo/exonu/phosph_ase_sf"/>
</dbReference>
<organism evidence="2 3">
    <name type="scientific">Sitophilus oryzae</name>
    <name type="common">Rice weevil</name>
    <name type="synonym">Curculio oryzae</name>
    <dbReference type="NCBI Taxonomy" id="7048"/>
    <lineage>
        <taxon>Eukaryota</taxon>
        <taxon>Metazoa</taxon>
        <taxon>Ecdysozoa</taxon>
        <taxon>Arthropoda</taxon>
        <taxon>Hexapoda</taxon>
        <taxon>Insecta</taxon>
        <taxon>Pterygota</taxon>
        <taxon>Neoptera</taxon>
        <taxon>Endopterygota</taxon>
        <taxon>Coleoptera</taxon>
        <taxon>Polyphaga</taxon>
        <taxon>Cucujiformia</taxon>
        <taxon>Curculionidae</taxon>
        <taxon>Dryophthorinae</taxon>
        <taxon>Sitophilus</taxon>
    </lineage>
</organism>
<evidence type="ECO:0000313" key="3">
    <source>
        <dbReference type="RefSeq" id="XP_030745084.1"/>
    </source>
</evidence>
<evidence type="ECO:0000259" key="1">
    <source>
        <dbReference type="Pfam" id="PF14529"/>
    </source>
</evidence>
<dbReference type="GeneID" id="115874129"/>
<dbReference type="OrthoDB" id="6780406at2759"/>
<dbReference type="Proteomes" id="UP000504635">
    <property type="component" value="Unplaced"/>
</dbReference>
<dbReference type="PANTHER" id="PTHR33273:SF4">
    <property type="entry name" value="ENDONUCLEASE_EXONUCLEASE_PHOSPHATASE DOMAIN-CONTAINING PROTEIN"/>
    <property type="match status" value="1"/>
</dbReference>
<feature type="domain" description="Endonuclease/exonuclease/phosphatase" evidence="1">
    <location>
        <begin position="77"/>
        <end position="182"/>
    </location>
</feature>
<name>A0A6J2X2D1_SITOR</name>
<dbReference type="InterPro" id="IPR005135">
    <property type="entry name" value="Endo/exonuclease/phosphatase"/>
</dbReference>
<proteinExistence type="predicted"/>
<reference evidence="3" key="1">
    <citation type="submission" date="2025-08" db="UniProtKB">
        <authorList>
            <consortium name="RefSeq"/>
        </authorList>
    </citation>
    <scope>IDENTIFICATION</scope>
    <source>
        <tissue evidence="3">Gonads</tissue>
    </source>
</reference>
<dbReference type="RefSeq" id="XP_030745084.1">
    <property type="nucleotide sequence ID" value="XM_030889224.1"/>
</dbReference>
<dbReference type="Pfam" id="PF14529">
    <property type="entry name" value="Exo_endo_phos_2"/>
    <property type="match status" value="1"/>
</dbReference>
<dbReference type="CDD" id="cd09077">
    <property type="entry name" value="R1-I-EN"/>
    <property type="match status" value="1"/>
</dbReference>
<dbReference type="SUPFAM" id="SSF56219">
    <property type="entry name" value="DNase I-like"/>
    <property type="match status" value="1"/>
</dbReference>
<protein>
    <submittedName>
        <fullName evidence="3">Uncharacterized protein LOC115874129</fullName>
    </submittedName>
</protein>